<dbReference type="Pfam" id="PF10091">
    <property type="entry name" value="Glycoamylase"/>
    <property type="match status" value="1"/>
</dbReference>
<feature type="domain" description="Glycosyl hydrolase 94 supersandwich" evidence="4">
    <location>
        <begin position="2070"/>
        <end position="2341"/>
    </location>
</feature>
<dbReference type="Gene3D" id="1.50.10.10">
    <property type="match status" value="1"/>
</dbReference>
<feature type="domain" description="Glycosyl hydrolase 94 catalytic" evidence="6">
    <location>
        <begin position="2354"/>
        <end position="2778"/>
    </location>
</feature>
<sequence>MRLKARLSQFLESAQYATDTHPDQQPIRSELFSVERLQEHAASLAANQVVDAGRESGNMLARRSAENEKKLLKCYNTATGDTLQHRSITPAAEWLLDNYRVIEGQFKDVQLGLQSRSYRSLPRLAQGPLAGKPHVYGVIWAFIAHTDSRFDPGLLRRYLEAYQKVQPLSIAELWAIPVTLRCLMIENLRRVSVNVAERQEVRQRADRFADDLLRVDKLDPQKVDSILRELTSKPIASSFAVQLIQRLRYQDISLHWLNQELNRQGLSSETLVQMEHATQAADNMTVRNIITSLREMWAFDWQVFFEEVSVVEELLRRHPGYADMDFTTRDRYRHAIEVLAGRSPLSEMEVAHAALAKAAKSQAEFPDDPRRCDPGYYLITQGRREFEREIAYRASFGQLCLRAYTSYPATAYIGTILLLTALFLFVPLWYSHKAGAPIAGLFLLAVAGAFIASDLAVLLANKAIESMVPPRHLLRLELKHGIPPDMKTFVVVPTMLANKNTVSAQIEQLQVHYLANPEDHVHFALLTDWVDADTETREEDVPLLKTAIEQIAALNAQYGPASNGEPRFFLFHRKRLWNEAQQKWLAWERKRGKLHEFNRLLRGASNTSFITLDGRQPHAPAGIRFVITLDSDTRLPLGAVRQLVGTAAHPQNRPRLHPDTQQVIEGYGILQPRITPLLPNSRDTSVFQRIFSGPSGIDPYAGAVSNIYQDVFGAGSYTGKGIYDVDAFEASLAGRIPENTILSHDLFEGTFARCGLITDVELFEDFPSNYQVAASRTHRWMRGDWQLLPWILGLTKQPIPAIDRWKMLDNLRRSVSSPAMVLTLLAAWTVPNAPVAVWTAYVLLALAAPAILSILRGLLPAHRDVSLASHARAVGNDLLYGAGQTAVMLTLLGHQCWLALDAIGRTLFRLLVSHRLLLEWVTAAQAKRHAGVSLKSFTWSLRGSLILACVLFLIVAWVSPHNLYPAAPFLILWCLASIFARLISLPPEKVLLEETSAADTVALRLEARRIWRFFTTFVSAEDNFLPPDNFQEDPDPVVAHRTSPTNLGLYLLSIQAARDFGWIGSDDMAQRLEATLETMQKLQRYRGHFFNWYDTQTLDTLKPQYISTVDSGNLAGHLLALESGCREMASSPLFDAMDLAGIADSVQLLSDAIMSAKDDRRTSTVNLSQLNKGLDDFESCLLDTPANAREWAERWSELDNRATVLLDLAHTFAHERGDIGHSEVYAWAKAVHDDVASHLRDLPLLDQHDDEGMDDVNVEAPTDARRQLNNRFDALAQTAMALFQEMQFGFLYDRTRQLFSIGYRVQEDSLDNSYYDLLASEARVASFIAIAKGDIPSIHWFRLGRPLTAIDGGAVLMSWSGSMFEYLMPSLIMFTPRHSMLGHSCRLAVERQIEYGRERRLPWGISESAYNIRDRALTYQYSGFGVPGLGLKRGLTQNMVVAPYATLLAAMYDTPASAENLKHIEMAGGRGTFGFYDAIDYTLQRLPEGKRSAPVRVYMAHHQGMSLVALGNALFAGNMRHRFHRHPIIRAADLLLQEPQPREAGITRSGPDIIDVAQARKSAQPISRRFHSAKQAVPSTLLLSNGSYSLMVTTAGSGYSSWNGLAITRWREDFVADDQGSYLYLRDTGSGDVWSATLQPIGIEPDRYEVVFSEDRARISRKDDTLSSMVEIIVSPEDNAEIRRLSITNSGAQPREIEITSYAEIVLAPKAADSAHPAFSNLFIQTEYLPQIHGLVAKRRPRATQDPPVWAAHVVSGATQGETLEYETDRALFHGRGRSVHNPVAIFDGRPLSNTEGAVLDPIFSLRTRIQLPPGATKRVMFATMAAATREDVLALADKYHDPSSFDRISTQAWIQSQVGLHHLGIAAEEANLFQYLGSRILFTDPAMRPGSEILKHNTLNATSLWRFGISGNLPIILLRIDDQEDRDIIRQLLRAHEYWHSKGLAADLVILNERKSSYIQDLQNSIENMVQGSQIAAPSGSAAGNIFVLRADLMEPAEIDLVQCVARVTLSGAKQGSLEEQVIRMRRTEVRPAPVIPHALLPVPVDESTPPAPPLEFFNGLGGFTKQGREYVIVLGRDQRTPAPWVNVIANPDFGFLVSESGSGYTWASNSQSNQLSVWSNDPVSDPSSEVFYLRDEDSGALWTPTALPIRLEHTRYVTHHGHGYSRFEHHAYDISSTLLQFVSWSDPIKISTLTLTNTSSRSRKLTATAYIEWALGESRQANAPFIATEIDADTGAMFASNPWNPDFGECIAFAGWNGRTERWTGDRSEFVGRNGTLRHPAALRPRQTLSNRTGAGMDPCSALQTAIELAPGQQLQLTFLMGQAKNRPDAGQLIQRYRKADPDQVLAEAKAHWDEILNTLQVETPDLATDIVLNGWLLYQVLACRMWARAGFYQASGAYGFRDQLQDSMALNLARPDLTRAHLLRSAARQFLEGDVQHWWHPPTGRGVRTHITDDRLWLPYAVSEYVSVTGDMAVLDEEVPFLEGAAIAAGEESAYYAPTVSATTGSLYEHCARAIDCSLTRGRNGLPLMGGGDWNDGMNRVGHEGKGESVWLGWFTCNTIARFSDLARARADQKHVDTWTAYAGAMQKALEKKAWDGAWYRRAYFDDGSALGSASNRECRIDSIAQSWSVLSGVADPARQSRAMKSVEQYLVRQGDNQVLLFTPPFDNTTRDPGYIKGYLPGIRENGGQYTHAAVWCMMAYAALGDGNRAGEMFKMLNPVNHASSRAGVHVYKVEPYVVSADIYASPSHRRRGGWTWYTGSAGWLYRAGIEAMLGFRKRGGRLQIAPCIPQDWRNYRLTYRHGANTRYVITVENPHGVAAGVACVELDGKKLSDFAGIPLVDDGFTHRVHVIMGKTASVKL</sequence>
<dbReference type="InterPro" id="IPR008928">
    <property type="entry name" value="6-hairpin_glycosidase_sf"/>
</dbReference>
<proteinExistence type="predicted"/>
<dbReference type="InterPro" id="IPR037824">
    <property type="entry name" value="GH94N_2_NdvB"/>
</dbReference>
<dbReference type="RefSeq" id="WP_113931253.1">
    <property type="nucleotide sequence ID" value="NZ_JACCEU010000001.1"/>
</dbReference>
<evidence type="ECO:0000256" key="3">
    <source>
        <dbReference type="SAM" id="Phobius"/>
    </source>
</evidence>
<dbReference type="Pfam" id="PF06165">
    <property type="entry name" value="GH94_b-supersand"/>
    <property type="match status" value="2"/>
</dbReference>
<feature type="transmembrane region" description="Helical" evidence="3">
    <location>
        <begin position="937"/>
        <end position="957"/>
    </location>
</feature>
<dbReference type="GO" id="GO:0030246">
    <property type="term" value="F:carbohydrate binding"/>
    <property type="evidence" value="ECO:0007669"/>
    <property type="project" value="InterPro"/>
</dbReference>
<dbReference type="InterPro" id="IPR019282">
    <property type="entry name" value="Glycoamylase-like_cons_dom"/>
</dbReference>
<dbReference type="Gene3D" id="1.50.10.140">
    <property type="match status" value="2"/>
</dbReference>
<keyword evidence="3" id="KW-0472">Membrane</keyword>
<dbReference type="CDD" id="cd11753">
    <property type="entry name" value="GH94N_ChvB_NdvB_2_like"/>
    <property type="match status" value="1"/>
</dbReference>
<feature type="transmembrane region" description="Helical" evidence="3">
    <location>
        <begin position="411"/>
        <end position="430"/>
    </location>
</feature>
<evidence type="ECO:0000313" key="8">
    <source>
        <dbReference type="Proteomes" id="UP000253628"/>
    </source>
</evidence>
<keyword evidence="1" id="KW-0328">Glycosyltransferase</keyword>
<feature type="domain" description="Glycoamylase-like" evidence="5">
    <location>
        <begin position="1314"/>
        <end position="1526"/>
    </location>
</feature>
<comment type="caution">
    <text evidence="7">The sequence shown here is derived from an EMBL/GenBank/DDBJ whole genome shotgun (WGS) entry which is preliminary data.</text>
</comment>
<dbReference type="InterPro" id="IPR011013">
    <property type="entry name" value="Gal_mutarotase_sf_dom"/>
</dbReference>
<keyword evidence="3" id="KW-0812">Transmembrane</keyword>
<dbReference type="Proteomes" id="UP000253628">
    <property type="component" value="Unassembled WGS sequence"/>
</dbReference>
<keyword evidence="3" id="KW-1133">Transmembrane helix</keyword>
<dbReference type="InterPro" id="IPR010383">
    <property type="entry name" value="Glyco_hydrolase_94_b-supersand"/>
</dbReference>
<accession>A0A366HIZ5</accession>
<dbReference type="OrthoDB" id="9769991at2"/>
<name>A0A366HIZ5_9BURK</name>
<dbReference type="GO" id="GO:0005975">
    <property type="term" value="P:carbohydrate metabolic process"/>
    <property type="evidence" value="ECO:0007669"/>
    <property type="project" value="InterPro"/>
</dbReference>
<dbReference type="Gene3D" id="2.60.420.10">
    <property type="entry name" value="Maltose phosphorylase, domain 3"/>
    <property type="match status" value="1"/>
</dbReference>
<protein>
    <submittedName>
        <fullName evidence="7">Cyclic beta-1,2-glucan synthetase</fullName>
    </submittedName>
</protein>
<feature type="transmembrane region" description="Helical" evidence="3">
    <location>
        <begin position="436"/>
        <end position="460"/>
    </location>
</feature>
<dbReference type="EMBL" id="QNRQ01000001">
    <property type="protein sequence ID" value="RBP42929.1"/>
    <property type="molecule type" value="Genomic_DNA"/>
</dbReference>
<evidence type="ECO:0000259" key="6">
    <source>
        <dbReference type="Pfam" id="PF17167"/>
    </source>
</evidence>
<keyword evidence="2" id="KW-0808">Transferase</keyword>
<dbReference type="InterPro" id="IPR052047">
    <property type="entry name" value="GH94_Enzymes"/>
</dbReference>
<dbReference type="InterPro" id="IPR037018">
    <property type="entry name" value="GH65_N"/>
</dbReference>
<feature type="domain" description="Glycosyl hydrolase 94 supersandwich" evidence="4">
    <location>
        <begin position="1567"/>
        <end position="1843"/>
    </location>
</feature>
<dbReference type="InterPro" id="IPR037820">
    <property type="entry name" value="GH94N_NdvB"/>
</dbReference>
<dbReference type="Pfam" id="PF17167">
    <property type="entry name" value="Glyco_hydro_94"/>
    <property type="match status" value="1"/>
</dbReference>
<evidence type="ECO:0000313" key="7">
    <source>
        <dbReference type="EMBL" id="RBP42929.1"/>
    </source>
</evidence>
<evidence type="ECO:0000259" key="5">
    <source>
        <dbReference type="Pfam" id="PF10091"/>
    </source>
</evidence>
<evidence type="ECO:0000259" key="4">
    <source>
        <dbReference type="Pfam" id="PF06165"/>
    </source>
</evidence>
<dbReference type="GO" id="GO:0016757">
    <property type="term" value="F:glycosyltransferase activity"/>
    <property type="evidence" value="ECO:0007669"/>
    <property type="project" value="UniProtKB-KW"/>
</dbReference>
<dbReference type="PANTHER" id="PTHR37469:SF2">
    <property type="entry name" value="CELLOBIONIC ACID PHOSPHORYLASE"/>
    <property type="match status" value="1"/>
</dbReference>
<dbReference type="InterPro" id="IPR012341">
    <property type="entry name" value="6hp_glycosidase-like_sf"/>
</dbReference>
<feature type="transmembrane region" description="Helical" evidence="3">
    <location>
        <begin position="836"/>
        <end position="859"/>
    </location>
</feature>
<evidence type="ECO:0000256" key="1">
    <source>
        <dbReference type="ARBA" id="ARBA00022676"/>
    </source>
</evidence>
<reference evidence="7 8" key="1">
    <citation type="submission" date="2018-06" db="EMBL/GenBank/DDBJ databases">
        <title>Genomic Encyclopedia of Type Strains, Phase IV (KMG-IV): sequencing the most valuable type-strain genomes for metagenomic binning, comparative biology and taxonomic classification.</title>
        <authorList>
            <person name="Goeker M."/>
        </authorList>
    </citation>
    <scope>NUCLEOTIDE SEQUENCE [LARGE SCALE GENOMIC DNA]</scope>
    <source>
        <strain evidence="7 8">DSM 25520</strain>
    </source>
</reference>
<dbReference type="PANTHER" id="PTHR37469">
    <property type="entry name" value="CELLOBIONIC ACID PHOSPHORYLASE-RELATED"/>
    <property type="match status" value="1"/>
</dbReference>
<dbReference type="Gene3D" id="2.70.98.40">
    <property type="entry name" value="Glycoside hydrolase, family 65, N-terminal domain"/>
    <property type="match status" value="2"/>
</dbReference>
<keyword evidence="8" id="KW-1185">Reference proteome</keyword>
<dbReference type="InterPro" id="IPR033432">
    <property type="entry name" value="GH94_catalytic"/>
</dbReference>
<dbReference type="SUPFAM" id="SSF74650">
    <property type="entry name" value="Galactose mutarotase-like"/>
    <property type="match status" value="2"/>
</dbReference>
<dbReference type="SUPFAM" id="SSF48208">
    <property type="entry name" value="Six-hairpin glycosidases"/>
    <property type="match status" value="1"/>
</dbReference>
<dbReference type="SMART" id="SM01068">
    <property type="entry name" value="CBM_X"/>
    <property type="match status" value="2"/>
</dbReference>
<gene>
    <name evidence="7" type="ORF">DFR37_10154</name>
</gene>
<dbReference type="CDD" id="cd11756">
    <property type="entry name" value="GH94N_ChvB_NdvB_1_like"/>
    <property type="match status" value="1"/>
</dbReference>
<evidence type="ECO:0000256" key="2">
    <source>
        <dbReference type="ARBA" id="ARBA00022679"/>
    </source>
</evidence>
<organism evidence="7 8">
    <name type="scientific">Eoetvoesiella caeni</name>
    <dbReference type="NCBI Taxonomy" id="645616"/>
    <lineage>
        <taxon>Bacteria</taxon>
        <taxon>Pseudomonadati</taxon>
        <taxon>Pseudomonadota</taxon>
        <taxon>Betaproteobacteria</taxon>
        <taxon>Burkholderiales</taxon>
        <taxon>Alcaligenaceae</taxon>
        <taxon>Eoetvoesiella</taxon>
    </lineage>
</organism>